<reference evidence="2 3" key="1">
    <citation type="journal article" date="2012" name="ISME J.">
        <title>Genomic insights to SAR86, an abundant and uncultivated marine bacterial lineage.</title>
        <authorList>
            <person name="Dupont C.L."/>
            <person name="Rusch D.B."/>
            <person name="Yooseph S."/>
            <person name="Lombardo M.J."/>
            <person name="Richter R.A."/>
            <person name="Valas R."/>
            <person name="Novotny M."/>
            <person name="Yee-Greenbaum J."/>
            <person name="Selengut J.D."/>
            <person name="Haft D.H."/>
            <person name="Halpern A.L."/>
            <person name="Lasken R.S."/>
            <person name="Nealson K."/>
            <person name="Friedman R."/>
            <person name="Venter J.C."/>
        </authorList>
    </citation>
    <scope>NUCLEOTIDE SEQUENCE [LARGE SCALE GENOMIC DNA]</scope>
</reference>
<dbReference type="AlphaFoldDB" id="J4WVD3"/>
<feature type="signal peptide" evidence="1">
    <location>
        <begin position="1"/>
        <end position="17"/>
    </location>
</feature>
<keyword evidence="1" id="KW-0732">Signal</keyword>
<dbReference type="EMBL" id="JH611193">
    <property type="protein sequence ID" value="EJP72370.1"/>
    <property type="molecule type" value="Genomic_DNA"/>
</dbReference>
<protein>
    <submittedName>
        <fullName evidence="2">Uncharacterized protein</fullName>
    </submittedName>
</protein>
<proteinExistence type="predicted"/>
<organism evidence="2 3">
    <name type="scientific">SAR86 cluster bacterium SAR86B</name>
    <dbReference type="NCBI Taxonomy" id="1123867"/>
    <lineage>
        <taxon>Bacteria</taxon>
        <taxon>Pseudomonadati</taxon>
        <taxon>Pseudomonadota</taxon>
        <taxon>Gammaproteobacteria</taxon>
        <taxon>SAR86 cluster</taxon>
    </lineage>
</organism>
<evidence type="ECO:0000256" key="1">
    <source>
        <dbReference type="SAM" id="SignalP"/>
    </source>
</evidence>
<evidence type="ECO:0000313" key="2">
    <source>
        <dbReference type="EMBL" id="EJP72370.1"/>
    </source>
</evidence>
<name>J4WVD3_9GAMM</name>
<feature type="chain" id="PRO_5003782614" evidence="1">
    <location>
        <begin position="18"/>
        <end position="246"/>
    </location>
</feature>
<evidence type="ECO:0000313" key="3">
    <source>
        <dbReference type="Proteomes" id="UP000010116"/>
    </source>
</evidence>
<dbReference type="HOGENOM" id="CLU_1128432_0_0_6"/>
<sequence>MKYVLSFVMLMSFSVIAQDSEYKYEPEGNAAEYYIGHYKQGADLDDLIAWYGKFAAWAEDKDVYDGMTVGILTPYFHSDLSSLDVMWVNNFPSQSAQYAGLNTWMTEGGSELLKSLPVINNRQVSAFQWVISDPAEPEEGDMMMAVYSDCKLDEGYNMRMVYDLYKDFAIYAKSQGDTVGRKMIAPSAGYNGDADFVRLLYTSSIDAMGVNAELYWDKLAESEASQNLKGFSCSNAREYVGLSMRG</sequence>
<dbReference type="Proteomes" id="UP000010116">
    <property type="component" value="Unassembled WGS sequence"/>
</dbReference>
<accession>J4WVD3</accession>
<gene>
    <name evidence="2" type="ORF">NT02SARS_1282</name>
</gene>